<evidence type="ECO:0000259" key="8">
    <source>
        <dbReference type="Pfam" id="PF23262"/>
    </source>
</evidence>
<feature type="transmembrane region" description="Helical" evidence="6">
    <location>
        <begin position="339"/>
        <end position="361"/>
    </location>
</feature>
<feature type="transmembrane region" description="Helical" evidence="6">
    <location>
        <begin position="367"/>
        <end position="387"/>
    </location>
</feature>
<dbReference type="InterPro" id="IPR010658">
    <property type="entry name" value="Nodulin-like"/>
</dbReference>
<feature type="domain" description="NFD4 C-terminal" evidence="8">
    <location>
        <begin position="331"/>
        <end position="538"/>
    </location>
</feature>
<evidence type="ECO:0000313" key="9">
    <source>
        <dbReference type="Proteomes" id="UP000228380"/>
    </source>
</evidence>
<evidence type="ECO:0000256" key="6">
    <source>
        <dbReference type="SAM" id="Phobius"/>
    </source>
</evidence>
<dbReference type="PANTHER" id="PTHR21576">
    <property type="entry name" value="UNCHARACTERIZED NODULIN-LIKE PROTEIN"/>
    <property type="match status" value="1"/>
</dbReference>
<feature type="region of interest" description="Disordered" evidence="5">
    <location>
        <begin position="285"/>
        <end position="307"/>
    </location>
</feature>
<evidence type="ECO:0000256" key="5">
    <source>
        <dbReference type="SAM" id="MobiDB-lite"/>
    </source>
</evidence>
<feature type="transmembrane region" description="Helical" evidence="6">
    <location>
        <begin position="174"/>
        <end position="194"/>
    </location>
</feature>
<dbReference type="SUPFAM" id="SSF103473">
    <property type="entry name" value="MFS general substrate transporter"/>
    <property type="match status" value="2"/>
</dbReference>
<dbReference type="InterPro" id="IPR056555">
    <property type="entry name" value="NFD4_C"/>
</dbReference>
<dbReference type="Proteomes" id="UP000228380">
    <property type="component" value="Unplaced"/>
</dbReference>
<feature type="transmembrane region" description="Helical" evidence="6">
    <location>
        <begin position="408"/>
        <end position="425"/>
    </location>
</feature>
<evidence type="ECO:0000313" key="10">
    <source>
        <dbReference type="RefSeq" id="XP_008801875.2"/>
    </source>
</evidence>
<feature type="transmembrane region" description="Helical" evidence="6">
    <location>
        <begin position="80"/>
        <end position="102"/>
    </location>
</feature>
<accession>A0A8B7CLN7</accession>
<comment type="subcellular location">
    <subcellularLocation>
        <location evidence="1">Membrane</location>
        <topology evidence="1">Multi-pass membrane protein</topology>
    </subcellularLocation>
</comment>
<dbReference type="Pfam" id="PF23262">
    <property type="entry name" value="NFD4_C"/>
    <property type="match status" value="1"/>
</dbReference>
<dbReference type="InterPro" id="IPR036259">
    <property type="entry name" value="MFS_trans_sf"/>
</dbReference>
<protein>
    <submittedName>
        <fullName evidence="10">Protein NUCLEAR FUSION DEFECTIVE 4-like</fullName>
    </submittedName>
</protein>
<proteinExistence type="predicted"/>
<feature type="transmembrane region" description="Helical" evidence="6">
    <location>
        <begin position="431"/>
        <end position="454"/>
    </location>
</feature>
<keyword evidence="2 6" id="KW-0812">Transmembrane</keyword>
<dbReference type="KEGG" id="pda:103715875"/>
<keyword evidence="4 6" id="KW-0472">Membrane</keyword>
<feature type="transmembrane region" description="Helical" evidence="6">
    <location>
        <begin position="143"/>
        <end position="162"/>
    </location>
</feature>
<feature type="transmembrane region" description="Helical" evidence="6">
    <location>
        <begin position="108"/>
        <end position="131"/>
    </location>
</feature>
<keyword evidence="3 6" id="KW-1133">Transmembrane helix</keyword>
<evidence type="ECO:0000256" key="2">
    <source>
        <dbReference type="ARBA" id="ARBA00022692"/>
    </source>
</evidence>
<dbReference type="PANTHER" id="PTHR21576:SF22">
    <property type="entry name" value="F25A4.25 PROTEIN"/>
    <property type="match status" value="1"/>
</dbReference>
<dbReference type="Pfam" id="PF06813">
    <property type="entry name" value="Nodulin-like"/>
    <property type="match status" value="1"/>
</dbReference>
<feature type="transmembrane region" description="Helical" evidence="6">
    <location>
        <begin position="466"/>
        <end position="491"/>
    </location>
</feature>
<dbReference type="AlphaFoldDB" id="A0A8B7CLN7"/>
<organism evidence="9 10">
    <name type="scientific">Phoenix dactylifera</name>
    <name type="common">Date palm</name>
    <dbReference type="NCBI Taxonomy" id="42345"/>
    <lineage>
        <taxon>Eukaryota</taxon>
        <taxon>Viridiplantae</taxon>
        <taxon>Streptophyta</taxon>
        <taxon>Embryophyta</taxon>
        <taxon>Tracheophyta</taxon>
        <taxon>Spermatophyta</taxon>
        <taxon>Magnoliopsida</taxon>
        <taxon>Liliopsida</taxon>
        <taxon>Arecaceae</taxon>
        <taxon>Coryphoideae</taxon>
        <taxon>Phoeniceae</taxon>
        <taxon>Phoenix</taxon>
    </lineage>
</organism>
<feature type="transmembrane region" description="Helical" evidence="6">
    <location>
        <begin position="239"/>
        <end position="257"/>
    </location>
</feature>
<dbReference type="CDD" id="cd17354">
    <property type="entry name" value="MFS_Mch1p_like"/>
    <property type="match status" value="1"/>
</dbReference>
<name>A0A8B7CLN7_PHODC</name>
<reference evidence="10" key="1">
    <citation type="submission" date="2025-08" db="UniProtKB">
        <authorList>
            <consortium name="RefSeq"/>
        </authorList>
    </citation>
    <scope>IDENTIFICATION</scope>
    <source>
        <tissue evidence="10">Young leaves</tissue>
    </source>
</reference>
<dbReference type="GO" id="GO:0016020">
    <property type="term" value="C:membrane"/>
    <property type="evidence" value="ECO:0007669"/>
    <property type="project" value="UniProtKB-SubCell"/>
</dbReference>
<gene>
    <name evidence="10" type="primary">LOC103715875</name>
</gene>
<dbReference type="Gene3D" id="1.20.1250.20">
    <property type="entry name" value="MFS general substrate transporter like domains"/>
    <property type="match status" value="1"/>
</dbReference>
<evidence type="ECO:0000256" key="1">
    <source>
        <dbReference type="ARBA" id="ARBA00004141"/>
    </source>
</evidence>
<dbReference type="RefSeq" id="XP_008801875.2">
    <property type="nucleotide sequence ID" value="XM_008803653.4"/>
</dbReference>
<dbReference type="OrthoDB" id="410267at2759"/>
<feature type="domain" description="Nodulin-like" evidence="7">
    <location>
        <begin position="13"/>
        <end position="257"/>
    </location>
</feature>
<keyword evidence="9" id="KW-1185">Reference proteome</keyword>
<sequence>MGARRWWLGTSSKWAATAASLWIQCTSGPAYCFGIYSPLLKSSQSYDQSTLDTVAFFKDLGANAGVLSGLLYSSSGPRSVLAAGAAQCFAGYFLMWLAVTGALPRVPVPLMCLFMLLAAHAQTFFNTANVVTAVHNFPSYRGTVVGIMKGFLGLSAVILIQLYRTLYSGNSSYFLLMLAVLPAFLPLVLMYFVNVHSSYGGDNKQLLDGFSLIALIIAGYIMALVIWENVGTMGSPARILTFLVLIMLLSSPIAIVVRGHMRDTRIQFETSSHERILLTNDVDPSEVTGQRESDALPPRKSCLKSDSSAHWHEAPERDAQMPRTVENLNILQAMWTCDFWLLFLAMACGMGSGLATVNNISQIGSSLGYTSVETSTLISLWSIWNFLGRFGTGYISDYFLRIQGYARPIFMAITLGTMSIGHAVISSGLPGALYVGSILVAVCYGSQWSLMPIITSEIFGLRHFGTIFNAIAIASPLGSYILSVRVVGYIYDMEASTSDKSTCTGIHCFMLSFLIMAAVSLFGSIVALILFMRTRMFYKQVIVAKLQHSVIL</sequence>
<evidence type="ECO:0000256" key="4">
    <source>
        <dbReference type="ARBA" id="ARBA00023136"/>
    </source>
</evidence>
<feature type="transmembrane region" description="Helical" evidence="6">
    <location>
        <begin position="206"/>
        <end position="227"/>
    </location>
</feature>
<evidence type="ECO:0000259" key="7">
    <source>
        <dbReference type="Pfam" id="PF06813"/>
    </source>
</evidence>
<feature type="transmembrane region" description="Helical" evidence="6">
    <location>
        <begin position="511"/>
        <end position="531"/>
    </location>
</feature>
<dbReference type="GeneID" id="103715875"/>
<evidence type="ECO:0000256" key="3">
    <source>
        <dbReference type="ARBA" id="ARBA00022989"/>
    </source>
</evidence>